<keyword evidence="2" id="KW-0472">Membrane</keyword>
<dbReference type="RefSeq" id="WP_114125515.1">
    <property type="nucleotide sequence ID" value="NZ_QOUI01000002.1"/>
</dbReference>
<proteinExistence type="predicted"/>
<feature type="transmembrane region" description="Helical" evidence="2">
    <location>
        <begin position="12"/>
        <end position="33"/>
    </location>
</feature>
<feature type="transmembrane region" description="Helical" evidence="2">
    <location>
        <begin position="69"/>
        <end position="93"/>
    </location>
</feature>
<keyword evidence="4" id="KW-1185">Reference proteome</keyword>
<evidence type="ECO:0000313" key="3">
    <source>
        <dbReference type="EMBL" id="RCK70745.1"/>
    </source>
</evidence>
<feature type="compositionally biased region" description="Basic and acidic residues" evidence="1">
    <location>
        <begin position="158"/>
        <end position="172"/>
    </location>
</feature>
<dbReference type="AlphaFoldDB" id="A0A367YXW2"/>
<organism evidence="3 4">
    <name type="scientific">Desertihabitans brevis</name>
    <dbReference type="NCBI Taxonomy" id="2268447"/>
    <lineage>
        <taxon>Bacteria</taxon>
        <taxon>Bacillati</taxon>
        <taxon>Actinomycetota</taxon>
        <taxon>Actinomycetes</taxon>
        <taxon>Propionibacteriales</taxon>
        <taxon>Propionibacteriaceae</taxon>
        <taxon>Desertihabitans</taxon>
    </lineage>
</organism>
<feature type="transmembrane region" description="Helical" evidence="2">
    <location>
        <begin position="113"/>
        <end position="133"/>
    </location>
</feature>
<evidence type="ECO:0000256" key="1">
    <source>
        <dbReference type="SAM" id="MobiDB-lite"/>
    </source>
</evidence>
<comment type="caution">
    <text evidence="3">The sequence shown here is derived from an EMBL/GenBank/DDBJ whole genome shotgun (WGS) entry which is preliminary data.</text>
</comment>
<feature type="transmembrane region" description="Helical" evidence="2">
    <location>
        <begin position="39"/>
        <end position="60"/>
    </location>
</feature>
<dbReference type="Proteomes" id="UP000252770">
    <property type="component" value="Unassembled WGS sequence"/>
</dbReference>
<keyword evidence="2" id="KW-1133">Transmembrane helix</keyword>
<accession>A0A367YXW2</accession>
<reference evidence="3 4" key="1">
    <citation type="submission" date="2018-07" db="EMBL/GenBank/DDBJ databases">
        <title>Desertimonas flava gen. nov. sp. nov.</title>
        <authorList>
            <person name="Liu S."/>
        </authorList>
    </citation>
    <scope>NUCLEOTIDE SEQUENCE [LARGE SCALE GENOMIC DNA]</scope>
    <source>
        <strain evidence="3 4">16Sb5-5</strain>
    </source>
</reference>
<evidence type="ECO:0000313" key="4">
    <source>
        <dbReference type="Proteomes" id="UP000252770"/>
    </source>
</evidence>
<dbReference type="EMBL" id="QOUI01000002">
    <property type="protein sequence ID" value="RCK70745.1"/>
    <property type="molecule type" value="Genomic_DNA"/>
</dbReference>
<keyword evidence="2" id="KW-0812">Transmembrane</keyword>
<feature type="region of interest" description="Disordered" evidence="1">
    <location>
        <begin position="141"/>
        <end position="220"/>
    </location>
</feature>
<name>A0A367YXW2_9ACTN</name>
<evidence type="ECO:0000256" key="2">
    <source>
        <dbReference type="SAM" id="Phobius"/>
    </source>
</evidence>
<sequence length="220" mass="22984">MATSSAGREPRGLLVLAWVALVLVALTVAGVLLPALPRAYLPPTVPVELVLVLALLLVVVRGSRRAGPLLVTAAVVCLLATLLTGAEWALSAAQVQYELGAGVWTEISSTGGPVTWVSPAVCLVVAVLAVLLARGRRHESAAAVATEPTTREVTGPEARTESSEEVERRPTWEPDEATGAVWRRATDAARGDQPERDWGEGGAAHSTDQDQAPEGPTRPG</sequence>
<feature type="compositionally biased region" description="Basic and acidic residues" evidence="1">
    <location>
        <begin position="184"/>
        <end position="199"/>
    </location>
</feature>
<protein>
    <submittedName>
        <fullName evidence="3">Uncharacterized protein</fullName>
    </submittedName>
</protein>
<gene>
    <name evidence="3" type="ORF">DT076_04905</name>
</gene>